<comment type="caution">
    <text evidence="2">The sequence shown here is derived from an EMBL/GenBank/DDBJ whole genome shotgun (WGS) entry which is preliminary data.</text>
</comment>
<protein>
    <recommendedName>
        <fullName evidence="1">DUF5045 domain-containing protein</fullName>
    </recommendedName>
</protein>
<feature type="non-terminal residue" evidence="2">
    <location>
        <position position="64"/>
    </location>
</feature>
<name>J9FIJ1_9ZZZZ</name>
<reference evidence="2" key="1">
    <citation type="journal article" date="2012" name="PLoS ONE">
        <title>Gene sets for utilization of primary and secondary nutrition supplies in the distal gut of endangered iberian lynx.</title>
        <authorList>
            <person name="Alcaide M."/>
            <person name="Messina E."/>
            <person name="Richter M."/>
            <person name="Bargiela R."/>
            <person name="Peplies J."/>
            <person name="Huws S.A."/>
            <person name="Newbold C.J."/>
            <person name="Golyshin P.N."/>
            <person name="Simon M.A."/>
            <person name="Lopez G."/>
            <person name="Yakimov M.M."/>
            <person name="Ferrer M."/>
        </authorList>
    </citation>
    <scope>NUCLEOTIDE SEQUENCE</scope>
</reference>
<dbReference type="InterPro" id="IPR032492">
    <property type="entry name" value="DUF5045"/>
</dbReference>
<sequence>MITKNREIMKWIFTTMLLVATIAANAQYVTYNHDSPKMNQITVEETGAGALKPELYYTLLHNKY</sequence>
<evidence type="ECO:0000259" key="1">
    <source>
        <dbReference type="Pfam" id="PF16464"/>
    </source>
</evidence>
<gene>
    <name evidence="2" type="ORF">EVA_17172</name>
</gene>
<accession>J9FIJ1</accession>
<dbReference type="AlphaFoldDB" id="J9FIJ1"/>
<proteinExistence type="predicted"/>
<dbReference type="Pfam" id="PF16464">
    <property type="entry name" value="DUF5045"/>
    <property type="match status" value="1"/>
</dbReference>
<feature type="domain" description="DUF5045" evidence="1">
    <location>
        <begin position="26"/>
        <end position="64"/>
    </location>
</feature>
<organism evidence="2">
    <name type="scientific">gut metagenome</name>
    <dbReference type="NCBI Taxonomy" id="749906"/>
    <lineage>
        <taxon>unclassified sequences</taxon>
        <taxon>metagenomes</taxon>
        <taxon>organismal metagenomes</taxon>
    </lineage>
</organism>
<evidence type="ECO:0000313" key="2">
    <source>
        <dbReference type="EMBL" id="EJW94721.1"/>
    </source>
</evidence>
<dbReference type="EMBL" id="AMCI01006213">
    <property type="protein sequence ID" value="EJW94721.1"/>
    <property type="molecule type" value="Genomic_DNA"/>
</dbReference>